<dbReference type="Gene3D" id="3.40.30.10">
    <property type="entry name" value="Glutaredoxin"/>
    <property type="match status" value="1"/>
</dbReference>
<dbReference type="PANTHER" id="PTHR42852">
    <property type="entry name" value="THIOL:DISULFIDE INTERCHANGE PROTEIN DSBE"/>
    <property type="match status" value="1"/>
</dbReference>
<sequence length="193" mass="21911">MEKLQLWLKKNIVSIILMGMLLLLLVSPDAKAWFLRQVIATGIMNPSIEKNVPSSPGSIDFSVTDASGKYINIKDLKGKVVFINFWASWCPPCRAEFPSLQQFYEKYQHNKNIVFITVNLDKNVEIAKAYMEKKQYTVPFLKPAGNIPETIFQGSLPTTVILGKQGNIRLHHEGMANYSSGNFYKQIDQLINQ</sequence>
<dbReference type="SUPFAM" id="SSF52833">
    <property type="entry name" value="Thioredoxin-like"/>
    <property type="match status" value="1"/>
</dbReference>
<dbReference type="PROSITE" id="PS51352">
    <property type="entry name" value="THIOREDOXIN_2"/>
    <property type="match status" value="1"/>
</dbReference>
<dbReference type="EMBL" id="CP023777">
    <property type="protein sequence ID" value="ATL48289.1"/>
    <property type="molecule type" value="Genomic_DNA"/>
</dbReference>
<dbReference type="Pfam" id="PF00578">
    <property type="entry name" value="AhpC-TSA"/>
    <property type="match status" value="1"/>
</dbReference>
<evidence type="ECO:0000313" key="4">
    <source>
        <dbReference type="Proteomes" id="UP000220133"/>
    </source>
</evidence>
<dbReference type="AlphaFoldDB" id="A0A291QW81"/>
<dbReference type="PANTHER" id="PTHR42852:SF13">
    <property type="entry name" value="PROTEIN DIPZ"/>
    <property type="match status" value="1"/>
</dbReference>
<dbReference type="KEGG" id="cbae:COR50_14570"/>
<dbReference type="GO" id="GO:0016209">
    <property type="term" value="F:antioxidant activity"/>
    <property type="evidence" value="ECO:0007669"/>
    <property type="project" value="InterPro"/>
</dbReference>
<dbReference type="InterPro" id="IPR050553">
    <property type="entry name" value="Thioredoxin_ResA/DsbE_sf"/>
</dbReference>
<feature type="domain" description="Thioredoxin" evidence="2">
    <location>
        <begin position="52"/>
        <end position="193"/>
    </location>
</feature>
<reference evidence="3 4" key="1">
    <citation type="submission" date="2017-10" db="EMBL/GenBank/DDBJ databases">
        <title>Paenichitinophaga pekingensis gen. nov., sp. nov., isolated from activated sludge.</title>
        <authorList>
            <person name="Jin D."/>
            <person name="Kong X."/>
            <person name="Deng Y."/>
            <person name="Bai Z."/>
        </authorList>
    </citation>
    <scope>NUCLEOTIDE SEQUENCE [LARGE SCALE GENOMIC DNA]</scope>
    <source>
        <strain evidence="3 4">13</strain>
    </source>
</reference>
<dbReference type="CDD" id="cd02966">
    <property type="entry name" value="TlpA_like_family"/>
    <property type="match status" value="1"/>
</dbReference>
<gene>
    <name evidence="3" type="ORF">COR50_14570</name>
</gene>
<evidence type="ECO:0000256" key="1">
    <source>
        <dbReference type="ARBA" id="ARBA00023284"/>
    </source>
</evidence>
<protein>
    <submittedName>
        <fullName evidence="3">Thioredoxin</fullName>
    </submittedName>
</protein>
<dbReference type="InterPro" id="IPR017937">
    <property type="entry name" value="Thioredoxin_CS"/>
</dbReference>
<dbReference type="RefSeq" id="WP_098194663.1">
    <property type="nucleotide sequence ID" value="NZ_CP023777.1"/>
</dbReference>
<evidence type="ECO:0000313" key="3">
    <source>
        <dbReference type="EMBL" id="ATL48289.1"/>
    </source>
</evidence>
<dbReference type="OrthoDB" id="9815205at2"/>
<dbReference type="InterPro" id="IPR013766">
    <property type="entry name" value="Thioredoxin_domain"/>
</dbReference>
<accession>A0A291QW81</accession>
<keyword evidence="4" id="KW-1185">Reference proteome</keyword>
<organism evidence="3 4">
    <name type="scientific">Chitinophaga caeni</name>
    <dbReference type="NCBI Taxonomy" id="2029983"/>
    <lineage>
        <taxon>Bacteria</taxon>
        <taxon>Pseudomonadati</taxon>
        <taxon>Bacteroidota</taxon>
        <taxon>Chitinophagia</taxon>
        <taxon>Chitinophagales</taxon>
        <taxon>Chitinophagaceae</taxon>
        <taxon>Chitinophaga</taxon>
    </lineage>
</organism>
<proteinExistence type="predicted"/>
<dbReference type="GO" id="GO:0016491">
    <property type="term" value="F:oxidoreductase activity"/>
    <property type="evidence" value="ECO:0007669"/>
    <property type="project" value="InterPro"/>
</dbReference>
<dbReference type="Proteomes" id="UP000220133">
    <property type="component" value="Chromosome"/>
</dbReference>
<name>A0A291QW81_9BACT</name>
<keyword evidence="1" id="KW-0676">Redox-active center</keyword>
<dbReference type="InterPro" id="IPR036249">
    <property type="entry name" value="Thioredoxin-like_sf"/>
</dbReference>
<dbReference type="InterPro" id="IPR000866">
    <property type="entry name" value="AhpC/TSA"/>
</dbReference>
<evidence type="ECO:0000259" key="2">
    <source>
        <dbReference type="PROSITE" id="PS51352"/>
    </source>
</evidence>
<dbReference type="PROSITE" id="PS00194">
    <property type="entry name" value="THIOREDOXIN_1"/>
    <property type="match status" value="1"/>
</dbReference>